<evidence type="ECO:0000313" key="2">
    <source>
        <dbReference type="Proteomes" id="UP000671862"/>
    </source>
</evidence>
<protein>
    <submittedName>
        <fullName evidence="1">Type I-B CRISPR-associated protein Cas7/Csh2</fullName>
    </submittedName>
</protein>
<sequence length="326" mass="37185">MENQGLFAENLFSKNSDILFIYDAHLSNPNGDPDDENRPRFDYDTSRNLVSDVRLKRYIRDYLQNKGYEIFVTKIDNKTVDSTGRIKKLTEKLGKNEVAKITEEDILNSFIDVRLFGATITLKSNNSSKGSSYTFTGPVQFTWGYSLHRAQLLESSGITSMFAGRTEGGKGEHGTMGKDWRVKYSLIGFYGLISGWRAKHTKLTYSDVEKLDEAVIKSLKLLTSTRSKVGQTPRFYLRIQYKDAETLFGDLRDLVITEEKGEHLPAKPGDVELSFEPLIDYIYQNKETIEKIVYWQDANATFIKENFAEVLKEKLGSDGKLCELNI</sequence>
<dbReference type="InterPro" id="IPR006482">
    <property type="entry name" value="Cas7_Csh2/Csh2"/>
</dbReference>
<dbReference type="InterPro" id="IPR013419">
    <property type="entry name" value="CRISPR-assoc_prot_Cas7/Csh2"/>
</dbReference>
<gene>
    <name evidence="1" type="primary">cas7b</name>
    <name evidence="1" type="ORF">JYK00_09485</name>
</gene>
<dbReference type="EMBL" id="CP071446">
    <property type="protein sequence ID" value="QTA37933.1"/>
    <property type="molecule type" value="Genomic_DNA"/>
</dbReference>
<dbReference type="NCBIfam" id="TIGR01595">
    <property type="entry name" value="cas_CT1132"/>
    <property type="match status" value="1"/>
</dbReference>
<accession>A0ABX7S5T6</accession>
<name>A0ABX7S5T6_9BACT</name>
<dbReference type="NCBIfam" id="TIGR02590">
    <property type="entry name" value="cas_Csh2"/>
    <property type="match status" value="1"/>
</dbReference>
<reference evidence="1 2" key="1">
    <citation type="submission" date="2021-03" db="EMBL/GenBank/DDBJ databases">
        <title>Thermosipho ferrireducens sp.nov., an anaerobic thermophilic iron-reducing bacterium isolated from a deep-sea hydrothermal sulfide deposits.</title>
        <authorList>
            <person name="Zeng X."/>
            <person name="Chen Y."/>
            <person name="Shao Z."/>
        </authorList>
    </citation>
    <scope>NUCLEOTIDE SEQUENCE [LARGE SCALE GENOMIC DNA]</scope>
    <source>
        <strain evidence="1 2">JL129W03</strain>
    </source>
</reference>
<evidence type="ECO:0000313" key="1">
    <source>
        <dbReference type="EMBL" id="QTA37933.1"/>
    </source>
</evidence>
<organism evidence="1 2">
    <name type="scientific">Thermosipho ferrireducens</name>
    <dbReference type="NCBI Taxonomy" id="2571116"/>
    <lineage>
        <taxon>Bacteria</taxon>
        <taxon>Thermotogati</taxon>
        <taxon>Thermotogota</taxon>
        <taxon>Thermotogae</taxon>
        <taxon>Thermotogales</taxon>
        <taxon>Fervidobacteriaceae</taxon>
        <taxon>Thermosipho</taxon>
    </lineage>
</organism>
<dbReference type="Pfam" id="PF05107">
    <property type="entry name" value="Cas_Cas7"/>
    <property type="match status" value="1"/>
</dbReference>
<dbReference type="Proteomes" id="UP000671862">
    <property type="component" value="Chromosome"/>
</dbReference>
<proteinExistence type="predicted"/>
<keyword evidence="2" id="KW-1185">Reference proteome</keyword>
<dbReference type="RefSeq" id="WP_207566654.1">
    <property type="nucleotide sequence ID" value="NZ_CP071446.1"/>
</dbReference>